<dbReference type="InterPro" id="IPR021005">
    <property type="entry name" value="Znf_CGNR"/>
</dbReference>
<evidence type="ECO:0000256" key="1">
    <source>
        <dbReference type="SAM" id="MobiDB-lite"/>
    </source>
</evidence>
<sequence>MTVTGVRYRCNASGGNVSRMVYDRPAAPGPLARVEEFCNSVRFLHGQDAWADLPSAREWLAAHAGPAAAEEVDADGLAGLVRLREAIRDHLDGSTGDRVHDTLNAHAESSLRPPRWSPDGTPLIPPAGGSPLGEFVGGLLATLATEEVAGRRDRLKVCASPDCRWVFYDRSPGNQGVWCSMRSCGARHKMRAMRERRSGEGAGGRT</sequence>
<dbReference type="Pfam" id="PF11706">
    <property type="entry name" value="zf-CGNR"/>
    <property type="match status" value="1"/>
</dbReference>
<dbReference type="STRING" id="117157.SAMN04489717_4627"/>
<dbReference type="Proteomes" id="UP000198983">
    <property type="component" value="Chromosome I"/>
</dbReference>
<organism evidence="3 4">
    <name type="scientific">Actinopolymorpha singaporensis</name>
    <dbReference type="NCBI Taxonomy" id="117157"/>
    <lineage>
        <taxon>Bacteria</taxon>
        <taxon>Bacillati</taxon>
        <taxon>Actinomycetota</taxon>
        <taxon>Actinomycetes</taxon>
        <taxon>Propionibacteriales</taxon>
        <taxon>Actinopolymorphaceae</taxon>
        <taxon>Actinopolymorpha</taxon>
    </lineage>
</organism>
<dbReference type="EMBL" id="LT629732">
    <property type="protein sequence ID" value="SDS99417.1"/>
    <property type="molecule type" value="Genomic_DNA"/>
</dbReference>
<name>A0A1H1WQA0_9ACTN</name>
<accession>A0A1H1WQA0</accession>
<dbReference type="InterPro" id="IPR023286">
    <property type="entry name" value="ABATE_dom_sf"/>
</dbReference>
<reference evidence="3 4" key="1">
    <citation type="submission" date="2016-10" db="EMBL/GenBank/DDBJ databases">
        <authorList>
            <person name="de Groot N.N."/>
        </authorList>
    </citation>
    <scope>NUCLEOTIDE SEQUENCE [LARGE SCALE GENOMIC DNA]</scope>
    <source>
        <strain evidence="3 4">DSM 22024</strain>
    </source>
</reference>
<evidence type="ECO:0000313" key="3">
    <source>
        <dbReference type="EMBL" id="SDS99417.1"/>
    </source>
</evidence>
<proteinExistence type="predicted"/>
<protein>
    <submittedName>
        <fullName evidence="3">Conserved protein containing a Zn-ribbon-like motif, possibly RNA-binding</fullName>
    </submittedName>
</protein>
<gene>
    <name evidence="3" type="ORF">SAMN04489717_4627</name>
</gene>
<dbReference type="PANTHER" id="PTHR35525:SF3">
    <property type="entry name" value="BLL6575 PROTEIN"/>
    <property type="match status" value="1"/>
</dbReference>
<dbReference type="InterPro" id="IPR010852">
    <property type="entry name" value="ABATE"/>
</dbReference>
<evidence type="ECO:0000313" key="4">
    <source>
        <dbReference type="Proteomes" id="UP000198983"/>
    </source>
</evidence>
<dbReference type="PANTHER" id="PTHR35525">
    <property type="entry name" value="BLL6575 PROTEIN"/>
    <property type="match status" value="1"/>
</dbReference>
<dbReference type="Gene3D" id="1.10.3300.10">
    <property type="entry name" value="Jann2411-like domain"/>
    <property type="match status" value="1"/>
</dbReference>
<feature type="region of interest" description="Disordered" evidence="1">
    <location>
        <begin position="107"/>
        <end position="128"/>
    </location>
</feature>
<dbReference type="AlphaFoldDB" id="A0A1H1WQA0"/>
<dbReference type="Pfam" id="PF07336">
    <property type="entry name" value="ABATE"/>
    <property type="match status" value="1"/>
</dbReference>
<feature type="domain" description="Zinc finger CGNR" evidence="2">
    <location>
        <begin position="154"/>
        <end position="197"/>
    </location>
</feature>
<keyword evidence="4" id="KW-1185">Reference proteome</keyword>
<evidence type="ECO:0000259" key="2">
    <source>
        <dbReference type="Pfam" id="PF11706"/>
    </source>
</evidence>
<dbReference type="SUPFAM" id="SSF160904">
    <property type="entry name" value="Jann2411-like"/>
    <property type="match status" value="1"/>
</dbReference>